<keyword evidence="2" id="KW-0479">Metal-binding</keyword>
<dbReference type="OMA" id="QEDVGHP"/>
<dbReference type="SUPFAM" id="SSF51556">
    <property type="entry name" value="Metallo-dependent hydrolases"/>
    <property type="match status" value="1"/>
</dbReference>
<keyword evidence="3" id="KW-0378">Hydrolase</keyword>
<keyword evidence="6" id="KW-1185">Reference proteome</keyword>
<dbReference type="Pfam" id="PF00962">
    <property type="entry name" value="A_deaminase"/>
    <property type="match status" value="1"/>
</dbReference>
<comment type="caution">
    <text evidence="5">The sequence shown here is derived from an EMBL/GenBank/DDBJ whole genome shotgun (WGS) entry which is preliminary data.</text>
</comment>
<dbReference type="STRING" id="1081105.A0A167KDB7"/>
<dbReference type="GO" id="GO:0006154">
    <property type="term" value="P:adenosine catabolic process"/>
    <property type="evidence" value="ECO:0007669"/>
    <property type="project" value="TreeGrafter"/>
</dbReference>
<evidence type="ECO:0000256" key="3">
    <source>
        <dbReference type="ARBA" id="ARBA00022801"/>
    </source>
</evidence>
<feature type="domain" description="Adenosine deaminase" evidence="4">
    <location>
        <begin position="282"/>
        <end position="537"/>
    </location>
</feature>
<dbReference type="OrthoDB" id="7202371at2759"/>
<accession>A0A167KDB7</accession>
<evidence type="ECO:0000256" key="2">
    <source>
        <dbReference type="ARBA" id="ARBA00022723"/>
    </source>
</evidence>
<gene>
    <name evidence="5" type="ORF">NOR_00172</name>
</gene>
<dbReference type="GO" id="GO:0004000">
    <property type="term" value="F:adenosine deaminase activity"/>
    <property type="evidence" value="ECO:0007669"/>
    <property type="project" value="TreeGrafter"/>
</dbReference>
<evidence type="ECO:0000256" key="1">
    <source>
        <dbReference type="ARBA" id="ARBA00001947"/>
    </source>
</evidence>
<dbReference type="AlphaFoldDB" id="A0A167KDB7"/>
<dbReference type="PANTHER" id="PTHR11409">
    <property type="entry name" value="ADENOSINE DEAMINASE"/>
    <property type="match status" value="1"/>
</dbReference>
<dbReference type="InterPro" id="IPR001365">
    <property type="entry name" value="A_deaminase_dom"/>
</dbReference>
<reference evidence="5 6" key="1">
    <citation type="journal article" date="2016" name="Genome Biol. Evol.">
        <title>Divergent and convergent evolution of fungal pathogenicity.</title>
        <authorList>
            <person name="Shang Y."/>
            <person name="Xiao G."/>
            <person name="Zheng P."/>
            <person name="Cen K."/>
            <person name="Zhan S."/>
            <person name="Wang C."/>
        </authorList>
    </citation>
    <scope>NUCLEOTIDE SEQUENCE [LARGE SCALE GENOMIC DNA]</scope>
    <source>
        <strain evidence="5 6">RCEF 4871</strain>
    </source>
</reference>
<evidence type="ECO:0000313" key="6">
    <source>
        <dbReference type="Proteomes" id="UP000243498"/>
    </source>
</evidence>
<dbReference type="PANTHER" id="PTHR11409:SF37">
    <property type="entry name" value="ADENOSINE DEAMINASE DOMAIN-CONTAINING PROTEIN"/>
    <property type="match status" value="1"/>
</dbReference>
<name>A0A167KDB7_METRR</name>
<evidence type="ECO:0000259" key="4">
    <source>
        <dbReference type="Pfam" id="PF00962"/>
    </source>
</evidence>
<proteinExistence type="predicted"/>
<organism evidence="5 6">
    <name type="scientific">Metarhizium rileyi (strain RCEF 4871)</name>
    <name type="common">Nomuraea rileyi</name>
    <dbReference type="NCBI Taxonomy" id="1649241"/>
    <lineage>
        <taxon>Eukaryota</taxon>
        <taxon>Fungi</taxon>
        <taxon>Dikarya</taxon>
        <taxon>Ascomycota</taxon>
        <taxon>Pezizomycotina</taxon>
        <taxon>Sordariomycetes</taxon>
        <taxon>Hypocreomycetidae</taxon>
        <taxon>Hypocreales</taxon>
        <taxon>Clavicipitaceae</taxon>
        <taxon>Metarhizium</taxon>
    </lineage>
</organism>
<sequence>MEFHKSPADADADCDDEASAKLMVNHQHVDPVNPSSGRPTPIHNSFTEVEVVRLEDRVTLEAHNMEHLVEAYRKKRSSVLQGEKARDFDFECRVEATPIEIQVDSILHKLRKEDEKMFEEEKPRKGNGGQEHPRFAGDHYLSNVDLIQKSNLFRVARHLPKGSHLHIHFNACLPPRFLLDIAAGMDRMFITGNVPLTPENLDRCQIEFSIKSKDDENDEPAPINMFPSDHKGRWCMKFGTFLTLSENHFDGLKPMDWVVKKVEFQEEEAYGPLQTAAGAWKLFNGRTKLMKGLFNYEKAFRKYVGAFLQNLVDDKILYAEIRPTFMESNYLFSDDGTGKKNNAEIMDIIIEEVDKFKAGLSDKNMFHHIRVIYCTPRSMNEEQMEAGLNECIRFKERWPEMIAGFDVVGEEGPVNHVEHPLKKFTLQFLVFRETCKRKDLDIPFLFHCGETLDMGTSTDGNLIDALLLGAKRIGHGFALPKHPYIMQLMKEAGVCVEVCPISNEILGLTPRAASHAMYALLANNVHCTVNSDNGTLFR</sequence>
<dbReference type="GO" id="GO:0046103">
    <property type="term" value="P:inosine biosynthetic process"/>
    <property type="evidence" value="ECO:0007669"/>
    <property type="project" value="TreeGrafter"/>
</dbReference>
<comment type="cofactor">
    <cofactor evidence="1">
        <name>Zn(2+)</name>
        <dbReference type="ChEBI" id="CHEBI:29105"/>
    </cofactor>
</comment>
<dbReference type="EMBL" id="AZHC01000001">
    <property type="protein sequence ID" value="OAA51579.1"/>
    <property type="molecule type" value="Genomic_DNA"/>
</dbReference>
<dbReference type="Gene3D" id="3.20.20.140">
    <property type="entry name" value="Metal-dependent hydrolases"/>
    <property type="match status" value="1"/>
</dbReference>
<protein>
    <submittedName>
        <fullName evidence="5">Adenosine deaminase</fullName>
    </submittedName>
</protein>
<dbReference type="GO" id="GO:0046872">
    <property type="term" value="F:metal ion binding"/>
    <property type="evidence" value="ECO:0007669"/>
    <property type="project" value="UniProtKB-KW"/>
</dbReference>
<dbReference type="InterPro" id="IPR006330">
    <property type="entry name" value="Ado/ade_deaminase"/>
</dbReference>
<dbReference type="Proteomes" id="UP000243498">
    <property type="component" value="Unassembled WGS sequence"/>
</dbReference>
<evidence type="ECO:0000313" key="5">
    <source>
        <dbReference type="EMBL" id="OAA51579.1"/>
    </source>
</evidence>
<dbReference type="InterPro" id="IPR032466">
    <property type="entry name" value="Metal_Hydrolase"/>
</dbReference>